<dbReference type="InterPro" id="IPR002155">
    <property type="entry name" value="Thiolase"/>
</dbReference>
<dbReference type="Proteomes" id="UP000241206">
    <property type="component" value="Unassembled WGS sequence"/>
</dbReference>
<feature type="domain" description="Thiolase N-terminal" evidence="2">
    <location>
        <begin position="16"/>
        <end position="179"/>
    </location>
</feature>
<keyword evidence="4" id="KW-0808">Transferase</keyword>
<keyword evidence="4" id="KW-0012">Acyltransferase</keyword>
<dbReference type="PIRSF" id="PIRSF000429">
    <property type="entry name" value="Ac-CoA_Ac_transf"/>
    <property type="match status" value="1"/>
</dbReference>
<dbReference type="PANTHER" id="PTHR42870:SF1">
    <property type="entry name" value="NON-SPECIFIC LIPID-TRANSFER PROTEIN-LIKE 2"/>
    <property type="match status" value="1"/>
</dbReference>
<evidence type="ECO:0000313" key="4">
    <source>
        <dbReference type="EMBL" id="PTD27739.1"/>
    </source>
</evidence>
<dbReference type="InterPro" id="IPR055140">
    <property type="entry name" value="Thiolase_C_2"/>
</dbReference>
<reference evidence="4 5" key="1">
    <citation type="submission" date="2017-11" db="EMBL/GenBank/DDBJ databases">
        <title>Sphingomonas oleivorans sp. nov., isolated from oil-contaminated soil.</title>
        <authorList>
            <person name="Wang L."/>
            <person name="Chen L."/>
        </authorList>
    </citation>
    <scope>NUCLEOTIDE SEQUENCE [LARGE SCALE GENOMIC DNA]</scope>
    <source>
        <strain evidence="4 5">K101</strain>
    </source>
</reference>
<evidence type="ECO:0000256" key="1">
    <source>
        <dbReference type="SAM" id="MobiDB-lite"/>
    </source>
</evidence>
<feature type="domain" description="Thiolase C-terminal" evidence="3">
    <location>
        <begin position="249"/>
        <end position="382"/>
    </location>
</feature>
<dbReference type="Gene3D" id="3.40.47.10">
    <property type="match status" value="1"/>
</dbReference>
<keyword evidence="5" id="KW-1185">Reference proteome</keyword>
<name>A0A2T4I896_9SPHN</name>
<comment type="caution">
    <text evidence="4">The sequence shown here is derived from an EMBL/GenBank/DDBJ whole genome shotgun (WGS) entry which is preliminary data.</text>
</comment>
<dbReference type="Pfam" id="PF22691">
    <property type="entry name" value="Thiolase_C_1"/>
    <property type="match status" value="1"/>
</dbReference>
<feature type="region of interest" description="Disordered" evidence="1">
    <location>
        <begin position="1"/>
        <end position="25"/>
    </location>
</feature>
<dbReference type="Pfam" id="PF00108">
    <property type="entry name" value="Thiolase_N"/>
    <property type="match status" value="1"/>
</dbReference>
<dbReference type="SUPFAM" id="SSF53901">
    <property type="entry name" value="Thiolase-like"/>
    <property type="match status" value="1"/>
</dbReference>
<dbReference type="AlphaFoldDB" id="A0A2T4I896"/>
<dbReference type="GO" id="GO:0003985">
    <property type="term" value="F:acetyl-CoA C-acetyltransferase activity"/>
    <property type="evidence" value="ECO:0007669"/>
    <property type="project" value="UniProtKB-EC"/>
</dbReference>
<sequence>MSPTTRRRSTSCAVPRSFSSTRTTREAGAEALADAGIDGSQVDAVWLGHFNSGLVPDGFCSSMAIGIDEALRFKPAIRCENACASGAAAVYSALDAVRSGRVRTALVIGAEKMSSRDTVGVAQALSGAAYQPEEAQMSFPDIFARFAQAYGERFGSPVEAMARIAVKNHGNALSNPLAQLHKPLDLDFCLEPSERNPMISPPLKVTDCSLISDGAAAIVITRADMVGDFRRAVRFLAAEQVNDVLPLSRKELADFAGPRLAFRKAYAAAGVRLEDIDFAEVHDCFTIAELLTVEAMGLAEQGQGAHVIREGQTERGGRLPVNLSGGLKAKGHPVGATGVSMHALVTRQLTGRAGDIQLPDARLGLCFNMGGGAVVSCVSILETLKL</sequence>
<evidence type="ECO:0000313" key="5">
    <source>
        <dbReference type="Proteomes" id="UP000241206"/>
    </source>
</evidence>
<protein>
    <submittedName>
        <fullName evidence="4">Acetyl-CoA acetyltransferase</fullName>
        <ecNumber evidence="4">2.3.1.9</ecNumber>
    </submittedName>
</protein>
<proteinExistence type="predicted"/>
<evidence type="ECO:0000259" key="3">
    <source>
        <dbReference type="Pfam" id="PF22691"/>
    </source>
</evidence>
<dbReference type="EC" id="2.3.1.9" evidence="4"/>
<gene>
    <name evidence="4" type="ORF">CV103_01295</name>
</gene>
<evidence type="ECO:0000259" key="2">
    <source>
        <dbReference type="Pfam" id="PF00108"/>
    </source>
</evidence>
<dbReference type="InterPro" id="IPR020616">
    <property type="entry name" value="Thiolase_N"/>
</dbReference>
<dbReference type="PANTHER" id="PTHR42870">
    <property type="entry name" value="ACETYL-COA C-ACETYLTRANSFERASE"/>
    <property type="match status" value="1"/>
</dbReference>
<dbReference type="NCBIfam" id="NF005704">
    <property type="entry name" value="PRK07516.1"/>
    <property type="match status" value="1"/>
</dbReference>
<dbReference type="InterPro" id="IPR016039">
    <property type="entry name" value="Thiolase-like"/>
</dbReference>
<dbReference type="EMBL" id="PHHF01000004">
    <property type="protein sequence ID" value="PTD27739.1"/>
    <property type="molecule type" value="Genomic_DNA"/>
</dbReference>
<dbReference type="CDD" id="cd00829">
    <property type="entry name" value="SCP-x_thiolase"/>
    <property type="match status" value="1"/>
</dbReference>
<accession>A0A2T4I896</accession>
<organism evidence="4 5">
    <name type="scientific">Edaphosphingomonas fennica</name>
    <dbReference type="NCBI Taxonomy" id="114404"/>
    <lineage>
        <taxon>Bacteria</taxon>
        <taxon>Pseudomonadati</taxon>
        <taxon>Pseudomonadota</taxon>
        <taxon>Alphaproteobacteria</taxon>
        <taxon>Sphingomonadales</taxon>
        <taxon>Rhizorhabdaceae</taxon>
        <taxon>Edaphosphingomonas</taxon>
    </lineage>
</organism>